<accession>A0ABV8PTX9</accession>
<dbReference type="GO" id="GO:0008168">
    <property type="term" value="F:methyltransferase activity"/>
    <property type="evidence" value="ECO:0007669"/>
    <property type="project" value="UniProtKB-KW"/>
</dbReference>
<reference evidence="3" key="1">
    <citation type="journal article" date="2019" name="Int. J. Syst. Evol. Microbiol.">
        <title>The Global Catalogue of Microorganisms (GCM) 10K type strain sequencing project: providing services to taxonomists for standard genome sequencing and annotation.</title>
        <authorList>
            <consortium name="The Broad Institute Genomics Platform"/>
            <consortium name="The Broad Institute Genome Sequencing Center for Infectious Disease"/>
            <person name="Wu L."/>
            <person name="Ma J."/>
        </authorList>
    </citation>
    <scope>NUCLEOTIDE SEQUENCE [LARGE SCALE GENOMIC DNA]</scope>
    <source>
        <strain evidence="3">CECT 8010</strain>
    </source>
</reference>
<dbReference type="Pfam" id="PF05050">
    <property type="entry name" value="Methyltransf_21"/>
    <property type="match status" value="1"/>
</dbReference>
<dbReference type="PANTHER" id="PTHR34203:SF15">
    <property type="entry name" value="SLL1173 PROTEIN"/>
    <property type="match status" value="1"/>
</dbReference>
<protein>
    <submittedName>
        <fullName evidence="2">FkbM family methyltransferase</fullName>
        <ecNumber evidence="2">2.1.1.-</ecNumber>
    </submittedName>
</protein>
<keyword evidence="2" id="KW-0489">Methyltransferase</keyword>
<keyword evidence="3" id="KW-1185">Reference proteome</keyword>
<dbReference type="PANTHER" id="PTHR34203">
    <property type="entry name" value="METHYLTRANSFERASE, FKBM FAMILY PROTEIN"/>
    <property type="match status" value="1"/>
</dbReference>
<keyword evidence="2" id="KW-0808">Transferase</keyword>
<evidence type="ECO:0000313" key="2">
    <source>
        <dbReference type="EMBL" id="MFC4230781.1"/>
    </source>
</evidence>
<dbReference type="InterPro" id="IPR052514">
    <property type="entry name" value="SAM-dependent_MTase"/>
</dbReference>
<dbReference type="InterPro" id="IPR029063">
    <property type="entry name" value="SAM-dependent_MTases_sf"/>
</dbReference>
<feature type="domain" description="Methyltransferase FkbM" evidence="1">
    <location>
        <begin position="60"/>
        <end position="218"/>
    </location>
</feature>
<dbReference type="InterPro" id="IPR006342">
    <property type="entry name" value="FkbM_mtfrase"/>
</dbReference>
<dbReference type="RefSeq" id="WP_379012166.1">
    <property type="nucleotide sequence ID" value="NZ_JBHSDC010000002.1"/>
</dbReference>
<dbReference type="Gene3D" id="3.40.50.150">
    <property type="entry name" value="Vaccinia Virus protein VP39"/>
    <property type="match status" value="1"/>
</dbReference>
<sequence length="259" mass="29507">MQVNTARKIVPTFVVDFAKQIAYALYRGSEKLFVGAFDKYDFQTFEVFKRVLKPTSNCIDVGAHKGFILEKIIKHAPQGKLMAFEPIPDLYNYLKAKFGKKAKVFNIALSDKMGVAEFAYYIDRPAISGFKQRDAFKEDGEVAHLKVPLNTIDNLVPEFTKIDLIKIDVEGAELSVLKGAERTIKNSKPYILFEFGLGGADYYETTPQQIFDYLTDCGLVLSTLEYFLKNMQPFSREEFVGQYAKSYNYFFIAYDAAKV</sequence>
<evidence type="ECO:0000259" key="1">
    <source>
        <dbReference type="Pfam" id="PF05050"/>
    </source>
</evidence>
<dbReference type="NCBIfam" id="TIGR01444">
    <property type="entry name" value="fkbM_fam"/>
    <property type="match status" value="1"/>
</dbReference>
<comment type="caution">
    <text evidence="2">The sequence shown here is derived from an EMBL/GenBank/DDBJ whole genome shotgun (WGS) entry which is preliminary data.</text>
</comment>
<organism evidence="2 3">
    <name type="scientific">Parasediminibacterium paludis</name>
    <dbReference type="NCBI Taxonomy" id="908966"/>
    <lineage>
        <taxon>Bacteria</taxon>
        <taxon>Pseudomonadati</taxon>
        <taxon>Bacteroidota</taxon>
        <taxon>Chitinophagia</taxon>
        <taxon>Chitinophagales</taxon>
        <taxon>Chitinophagaceae</taxon>
        <taxon>Parasediminibacterium</taxon>
    </lineage>
</organism>
<evidence type="ECO:0000313" key="3">
    <source>
        <dbReference type="Proteomes" id="UP001595906"/>
    </source>
</evidence>
<dbReference type="EC" id="2.1.1.-" evidence="2"/>
<dbReference type="EMBL" id="JBHSDC010000002">
    <property type="protein sequence ID" value="MFC4230781.1"/>
    <property type="molecule type" value="Genomic_DNA"/>
</dbReference>
<name>A0ABV8PTX9_9BACT</name>
<gene>
    <name evidence="2" type="ORF">ACFOW1_02690</name>
</gene>
<dbReference type="SUPFAM" id="SSF53335">
    <property type="entry name" value="S-adenosyl-L-methionine-dependent methyltransferases"/>
    <property type="match status" value="1"/>
</dbReference>
<dbReference type="Proteomes" id="UP001595906">
    <property type="component" value="Unassembled WGS sequence"/>
</dbReference>
<proteinExistence type="predicted"/>
<dbReference type="GO" id="GO:0032259">
    <property type="term" value="P:methylation"/>
    <property type="evidence" value="ECO:0007669"/>
    <property type="project" value="UniProtKB-KW"/>
</dbReference>